<keyword evidence="3 4" id="KW-0414">Isoprene biosynthesis</keyword>
<reference evidence="6" key="1">
    <citation type="submission" date="2018-09" db="EMBL/GenBank/DDBJ databases">
        <title>Draft Genome Sequence of Mediterraneibacter sp. KCTC 15684.</title>
        <authorList>
            <person name="Kim J.S."/>
            <person name="Han K.I."/>
            <person name="Suh M.K."/>
            <person name="Lee K.C."/>
            <person name="Eom M.K."/>
            <person name="Lee J.H."/>
            <person name="Park S.H."/>
            <person name="Kang S.W."/>
            <person name="Park J.E."/>
            <person name="Oh B.S."/>
            <person name="Yu S.Y."/>
            <person name="Choi S.H."/>
            <person name="Lee D.H."/>
            <person name="Yoon H."/>
            <person name="Kim B."/>
            <person name="Yang S.J."/>
            <person name="Lee J.S."/>
        </authorList>
    </citation>
    <scope>NUCLEOTIDE SEQUENCE [LARGE SCALE GENOMIC DNA]</scope>
    <source>
        <strain evidence="6">KCTC 15684</strain>
    </source>
</reference>
<keyword evidence="1 4" id="KW-0808">Transferase</keyword>
<evidence type="ECO:0000256" key="1">
    <source>
        <dbReference type="ARBA" id="ARBA00022679"/>
    </source>
</evidence>
<dbReference type="AlphaFoldDB" id="A0A391P0N8"/>
<proteinExistence type="inferred from homology"/>
<comment type="similarity">
    <text evidence="4">Belongs to the IspD/TarI cytidylyltransferase family. IspD subfamily.</text>
</comment>
<dbReference type="PANTHER" id="PTHR32125:SF4">
    <property type="entry name" value="2-C-METHYL-D-ERYTHRITOL 4-PHOSPHATE CYTIDYLYLTRANSFERASE, CHLOROPLASTIC"/>
    <property type="match status" value="1"/>
</dbReference>
<comment type="pathway">
    <text evidence="4">Isoprenoid biosynthesis; isopentenyl diphosphate biosynthesis via DXP pathway; isopentenyl diphosphate from 1-deoxy-D-xylulose 5-phosphate: step 2/6.</text>
</comment>
<name>A0A391P0N8_9FIRM</name>
<dbReference type="FunFam" id="3.90.550.10:FF:000003">
    <property type="entry name" value="2-C-methyl-D-erythritol 4-phosphate cytidylyltransferase"/>
    <property type="match status" value="1"/>
</dbReference>
<feature type="site" description="Positions MEP for the nucleophilic attack" evidence="4">
    <location>
        <position position="175"/>
    </location>
</feature>
<keyword evidence="6" id="KW-1185">Reference proteome</keyword>
<evidence type="ECO:0000313" key="6">
    <source>
        <dbReference type="Proteomes" id="UP000265643"/>
    </source>
</evidence>
<comment type="catalytic activity">
    <reaction evidence="4">
        <text>2-C-methyl-D-erythritol 4-phosphate + CTP + H(+) = 4-CDP-2-C-methyl-D-erythritol + diphosphate</text>
        <dbReference type="Rhea" id="RHEA:13429"/>
        <dbReference type="ChEBI" id="CHEBI:15378"/>
        <dbReference type="ChEBI" id="CHEBI:33019"/>
        <dbReference type="ChEBI" id="CHEBI:37563"/>
        <dbReference type="ChEBI" id="CHEBI:57823"/>
        <dbReference type="ChEBI" id="CHEBI:58262"/>
        <dbReference type="EC" id="2.7.7.60"/>
    </reaction>
</comment>
<feature type="site" description="Transition state stabilizer" evidence="4">
    <location>
        <position position="27"/>
    </location>
</feature>
<evidence type="ECO:0000256" key="4">
    <source>
        <dbReference type="HAMAP-Rule" id="MF_00108"/>
    </source>
</evidence>
<gene>
    <name evidence="5" type="primary">ispD_2</name>
    <name evidence="4" type="synonym">ispD</name>
    <name evidence="5" type="ORF">KGMB01110_09660</name>
</gene>
<sequence>MSEQREKERCIKERCTAIVLAAGSGKRMGTSVKKQYLLLNEKPVLYYALKAFEDSERIHQIILVTGAGEESYCKEEIVEAYGFKKVTAIVAGGKERYHSVWNGLNAIDSSAGSGGSTKELYVFIHDGARPFVDQATIERAYQEVKKSKACVVGVPTKDTVKIADEEGFVAETPERKYVWQIQTPQVFEKELVWEAYSRLIEQERSGKLTLQVTDDAMVVESMMGHPVKLVMGSYENIKLTTPEDLEIGGVFVRRTCEEM</sequence>
<dbReference type="Gene3D" id="3.90.550.10">
    <property type="entry name" value="Spore Coat Polysaccharide Biosynthesis Protein SpsA, Chain A"/>
    <property type="match status" value="1"/>
</dbReference>
<dbReference type="NCBIfam" id="TIGR00453">
    <property type="entry name" value="ispD"/>
    <property type="match status" value="1"/>
</dbReference>
<dbReference type="InterPro" id="IPR034683">
    <property type="entry name" value="IspD/TarI"/>
</dbReference>
<dbReference type="EC" id="2.7.7.60" evidence="4"/>
<protein>
    <recommendedName>
        <fullName evidence="4">2-C-methyl-D-erythritol 4-phosphate cytidylyltransferase</fullName>
        <ecNumber evidence="4">2.7.7.60</ecNumber>
    </recommendedName>
    <alternativeName>
        <fullName evidence="4">4-diphosphocytidyl-2C-methyl-D-erythritol synthase</fullName>
    </alternativeName>
    <alternativeName>
        <fullName evidence="4">MEP cytidylyltransferase</fullName>
        <shortName evidence="4">MCT</shortName>
    </alternativeName>
</protein>
<dbReference type="UniPathway" id="UPA00056">
    <property type="reaction ID" value="UER00093"/>
</dbReference>
<dbReference type="GO" id="GO:0050518">
    <property type="term" value="F:2-C-methyl-D-erythritol 4-phosphate cytidylyltransferase activity"/>
    <property type="evidence" value="ECO:0007669"/>
    <property type="project" value="UniProtKB-UniRule"/>
</dbReference>
<organism evidence="5 6">
    <name type="scientific">Mediterraneibacter butyricigenes</name>
    <dbReference type="NCBI Taxonomy" id="2316025"/>
    <lineage>
        <taxon>Bacteria</taxon>
        <taxon>Bacillati</taxon>
        <taxon>Bacillota</taxon>
        <taxon>Clostridia</taxon>
        <taxon>Lachnospirales</taxon>
        <taxon>Lachnospiraceae</taxon>
        <taxon>Mediterraneibacter</taxon>
    </lineage>
</organism>
<keyword evidence="2 4" id="KW-0548">Nucleotidyltransferase</keyword>
<dbReference type="PANTHER" id="PTHR32125">
    <property type="entry name" value="2-C-METHYL-D-ERYTHRITOL 4-PHOSPHATE CYTIDYLYLTRANSFERASE, CHLOROPLASTIC"/>
    <property type="match status" value="1"/>
</dbReference>
<dbReference type="InterPro" id="IPR029044">
    <property type="entry name" value="Nucleotide-diphossugar_trans"/>
</dbReference>
<dbReference type="InterPro" id="IPR001228">
    <property type="entry name" value="IspD"/>
</dbReference>
<feature type="site" description="Positions MEP for the nucleophilic attack" evidence="4">
    <location>
        <position position="238"/>
    </location>
</feature>
<dbReference type="HAMAP" id="MF_00108">
    <property type="entry name" value="IspD"/>
    <property type="match status" value="1"/>
</dbReference>
<dbReference type="GO" id="GO:0019288">
    <property type="term" value="P:isopentenyl diphosphate biosynthetic process, methylerythritol 4-phosphate pathway"/>
    <property type="evidence" value="ECO:0007669"/>
    <property type="project" value="UniProtKB-UniRule"/>
</dbReference>
<dbReference type="CDD" id="cd02516">
    <property type="entry name" value="CDP-ME_synthetase"/>
    <property type="match status" value="1"/>
</dbReference>
<feature type="site" description="Transition state stabilizer" evidence="4">
    <location>
        <position position="34"/>
    </location>
</feature>
<dbReference type="SUPFAM" id="SSF53448">
    <property type="entry name" value="Nucleotide-diphospho-sugar transferases"/>
    <property type="match status" value="1"/>
</dbReference>
<dbReference type="InterPro" id="IPR050088">
    <property type="entry name" value="IspD/TarI_cytidylyltransf_bact"/>
</dbReference>
<comment type="caution">
    <text evidence="5">The sequence shown here is derived from an EMBL/GenBank/DDBJ whole genome shotgun (WGS) entry which is preliminary data.</text>
</comment>
<dbReference type="EMBL" id="BHGK01000001">
    <property type="protein sequence ID" value="GCA66530.1"/>
    <property type="molecule type" value="Genomic_DNA"/>
</dbReference>
<accession>A0A391P0N8</accession>
<evidence type="ECO:0000313" key="5">
    <source>
        <dbReference type="EMBL" id="GCA66530.1"/>
    </source>
</evidence>
<dbReference type="Pfam" id="PF01128">
    <property type="entry name" value="IspD"/>
    <property type="match status" value="1"/>
</dbReference>
<evidence type="ECO:0000256" key="2">
    <source>
        <dbReference type="ARBA" id="ARBA00022695"/>
    </source>
</evidence>
<evidence type="ECO:0000256" key="3">
    <source>
        <dbReference type="ARBA" id="ARBA00023229"/>
    </source>
</evidence>
<comment type="function">
    <text evidence="4">Catalyzes the formation of 4-diphosphocytidyl-2-C-methyl-D-erythritol from CTP and 2-C-methyl-D-erythritol 4-phosphate (MEP).</text>
</comment>
<dbReference type="Proteomes" id="UP000265643">
    <property type="component" value="Unassembled WGS sequence"/>
</dbReference>